<dbReference type="GO" id="GO:0000155">
    <property type="term" value="F:phosphorelay sensor kinase activity"/>
    <property type="evidence" value="ECO:0007669"/>
    <property type="project" value="InterPro"/>
</dbReference>
<evidence type="ECO:0000256" key="13">
    <source>
        <dbReference type="ARBA" id="ARBA00023012"/>
    </source>
</evidence>
<evidence type="ECO:0000313" key="23">
    <source>
        <dbReference type="Proteomes" id="UP000077857"/>
    </source>
</evidence>
<evidence type="ECO:0000256" key="15">
    <source>
        <dbReference type="PROSITE-ProRule" id="PRU00110"/>
    </source>
</evidence>
<dbReference type="Gene3D" id="3.30.450.20">
    <property type="entry name" value="PAS domain"/>
    <property type="match status" value="3"/>
</dbReference>
<dbReference type="PROSITE" id="PS50109">
    <property type="entry name" value="HIS_KIN"/>
    <property type="match status" value="2"/>
</dbReference>
<dbReference type="GO" id="GO:0005886">
    <property type="term" value="C:plasma membrane"/>
    <property type="evidence" value="ECO:0007669"/>
    <property type="project" value="UniProtKB-SubCell"/>
</dbReference>
<dbReference type="Gene3D" id="3.30.565.10">
    <property type="entry name" value="Histidine kinase-like ATPase, C-terminal domain"/>
    <property type="match status" value="2"/>
</dbReference>
<dbReference type="CDD" id="cd17546">
    <property type="entry name" value="REC_hyHK_CKI1_RcsC-like"/>
    <property type="match status" value="2"/>
</dbReference>
<feature type="domain" description="Histidine kinase" evidence="17">
    <location>
        <begin position="207"/>
        <end position="428"/>
    </location>
</feature>
<dbReference type="InterPro" id="IPR035965">
    <property type="entry name" value="PAS-like_dom_sf"/>
</dbReference>
<dbReference type="PROSITE" id="PS50110">
    <property type="entry name" value="RESPONSE_REGULATORY"/>
    <property type="match status" value="3"/>
</dbReference>
<dbReference type="NCBIfam" id="TIGR00229">
    <property type="entry name" value="sensory_box"/>
    <property type="match status" value="2"/>
</dbReference>
<dbReference type="PROSITE" id="PS50894">
    <property type="entry name" value="HPT"/>
    <property type="match status" value="1"/>
</dbReference>
<keyword evidence="8" id="KW-0812">Transmembrane</keyword>
<dbReference type="PANTHER" id="PTHR43047:SF78">
    <property type="entry name" value="SENSORY_REGULATORY PROTEIN RPFC"/>
    <property type="match status" value="1"/>
</dbReference>
<dbReference type="CDD" id="cd16922">
    <property type="entry name" value="HATPase_EvgS-ArcB-TorS-like"/>
    <property type="match status" value="1"/>
</dbReference>
<dbReference type="PROSITE" id="PS50113">
    <property type="entry name" value="PAC"/>
    <property type="match status" value="2"/>
</dbReference>
<dbReference type="InterPro" id="IPR013656">
    <property type="entry name" value="PAS_4"/>
</dbReference>
<keyword evidence="5" id="KW-0997">Cell inner membrane</keyword>
<dbReference type="InterPro" id="IPR008207">
    <property type="entry name" value="Sig_transdc_His_kin_Hpt_dom"/>
</dbReference>
<dbReference type="Pfam" id="PF00512">
    <property type="entry name" value="HisKA"/>
    <property type="match status" value="2"/>
</dbReference>
<evidence type="ECO:0000256" key="12">
    <source>
        <dbReference type="ARBA" id="ARBA00022989"/>
    </source>
</evidence>
<dbReference type="InterPro" id="IPR003661">
    <property type="entry name" value="HisK_dim/P_dom"/>
</dbReference>
<comment type="caution">
    <text evidence="22">The sequence shown here is derived from an EMBL/GenBank/DDBJ whole genome shotgun (WGS) entry which is preliminary data.</text>
</comment>
<dbReference type="InterPro" id="IPR000014">
    <property type="entry name" value="PAS"/>
</dbReference>
<dbReference type="InterPro" id="IPR000700">
    <property type="entry name" value="PAS-assoc_C"/>
</dbReference>
<evidence type="ECO:0000256" key="9">
    <source>
        <dbReference type="ARBA" id="ARBA00022741"/>
    </source>
</evidence>
<dbReference type="Gene3D" id="1.10.287.130">
    <property type="match status" value="2"/>
</dbReference>
<dbReference type="EMBL" id="LUUJ01000110">
    <property type="protein sequence ID" value="OAI12460.1"/>
    <property type="molecule type" value="Genomic_DNA"/>
</dbReference>
<dbReference type="PANTHER" id="PTHR43047">
    <property type="entry name" value="TWO-COMPONENT HISTIDINE PROTEIN KINASE"/>
    <property type="match status" value="1"/>
</dbReference>
<keyword evidence="11" id="KW-0067">ATP-binding</keyword>
<evidence type="ECO:0000259" key="18">
    <source>
        <dbReference type="PROSITE" id="PS50110"/>
    </source>
</evidence>
<dbReference type="SUPFAM" id="SSF47226">
    <property type="entry name" value="Histidine-containing phosphotransfer domain, HPT domain"/>
    <property type="match status" value="1"/>
</dbReference>
<proteinExistence type="predicted"/>
<keyword evidence="4" id="KW-1003">Cell membrane</keyword>
<dbReference type="Pfam" id="PF00072">
    <property type="entry name" value="Response_reg"/>
    <property type="match status" value="3"/>
</dbReference>
<evidence type="ECO:0000256" key="6">
    <source>
        <dbReference type="ARBA" id="ARBA00022553"/>
    </source>
</evidence>
<dbReference type="SMART" id="SM00448">
    <property type="entry name" value="REC"/>
    <property type="match status" value="3"/>
</dbReference>
<dbReference type="PROSITE" id="PS50112">
    <property type="entry name" value="PAS"/>
    <property type="match status" value="2"/>
</dbReference>
<dbReference type="Gene3D" id="1.20.120.160">
    <property type="entry name" value="HPT domain"/>
    <property type="match status" value="1"/>
</dbReference>
<evidence type="ECO:0000256" key="2">
    <source>
        <dbReference type="ARBA" id="ARBA00004429"/>
    </source>
</evidence>
<dbReference type="SMART" id="SM00091">
    <property type="entry name" value="PAS"/>
    <property type="match status" value="3"/>
</dbReference>
<dbReference type="InterPro" id="IPR001789">
    <property type="entry name" value="Sig_transdc_resp-reg_receiver"/>
</dbReference>
<evidence type="ECO:0000259" key="19">
    <source>
        <dbReference type="PROSITE" id="PS50112"/>
    </source>
</evidence>
<comment type="catalytic activity">
    <reaction evidence="1">
        <text>ATP + protein L-histidine = ADP + protein N-phospho-L-histidine.</text>
        <dbReference type="EC" id="2.7.13.3"/>
    </reaction>
</comment>
<evidence type="ECO:0000259" key="21">
    <source>
        <dbReference type="PROSITE" id="PS50894"/>
    </source>
</evidence>
<dbReference type="OrthoDB" id="5747739at2"/>
<evidence type="ECO:0000256" key="4">
    <source>
        <dbReference type="ARBA" id="ARBA00022475"/>
    </source>
</evidence>
<evidence type="ECO:0000313" key="22">
    <source>
        <dbReference type="EMBL" id="OAI12460.1"/>
    </source>
</evidence>
<evidence type="ECO:0000256" key="5">
    <source>
        <dbReference type="ARBA" id="ARBA00022519"/>
    </source>
</evidence>
<reference evidence="22 23" key="1">
    <citation type="submission" date="2016-03" db="EMBL/GenBank/DDBJ databases">
        <authorList>
            <person name="Ploux O."/>
        </authorList>
    </citation>
    <scope>NUCLEOTIDE SEQUENCE [LARGE SCALE GENOMIC DNA]</scope>
    <source>
        <strain evidence="22 23">R-45378</strain>
    </source>
</reference>
<dbReference type="CDD" id="cd00130">
    <property type="entry name" value="PAS"/>
    <property type="match status" value="3"/>
</dbReference>
<dbReference type="InterPro" id="IPR004358">
    <property type="entry name" value="Sig_transdc_His_kin-like_C"/>
</dbReference>
<dbReference type="SMART" id="SM00387">
    <property type="entry name" value="HATPase_c"/>
    <property type="match status" value="2"/>
</dbReference>
<dbReference type="Proteomes" id="UP000077857">
    <property type="component" value="Unassembled WGS sequence"/>
</dbReference>
<dbReference type="Gene3D" id="3.40.50.2300">
    <property type="match status" value="3"/>
</dbReference>
<evidence type="ECO:0000256" key="7">
    <source>
        <dbReference type="ARBA" id="ARBA00022679"/>
    </source>
</evidence>
<protein>
    <recommendedName>
        <fullName evidence="3">histidine kinase</fullName>
        <ecNumber evidence="3">2.7.13.3</ecNumber>
    </recommendedName>
</protein>
<keyword evidence="10" id="KW-0418">Kinase</keyword>
<evidence type="ECO:0000256" key="16">
    <source>
        <dbReference type="PROSITE-ProRule" id="PRU00169"/>
    </source>
</evidence>
<sequence length="1639" mass="180395">MNASIPTHDDLDFRLLFESSPDLYLVLNTNLEIVAVSDAYTRATLTRREDILGKTLFQVFPDNPDDPTAEGQRNLRASLQRVLLSGKPDTMPVQKYDIPKPDGVGFEERYWSPINIPIFGKDGKVAYLLHRAEDLTEFIRVKQLGVEQSQLNDTLRAQAVRMEVELFARNKEVASASAELKAANQELSRLYVKTLELDELKTRFFANVSHEFRTPLSLMLGPLEELLARFAPQGQSPAASEYEQLSLVHRNALRLLKLVNSLLDFSRIEAGRMEAAYEATDLAAYTAELASLFRSAADKASLRLTISCPALPEPVYVDRQMWEKIVLNLLSNAYKHTFAGEIEVALRWRGTAVELAVRDTGVGIAPDQLGQIFDRFHRVPNVRSRSHEGSGIGLALVQELVRLHGGEVGVTSTPGVGSIFSVTILTGTAHLPAEQLRPSQTAHAQPLGADFFAEEALRWEMGTEHEHDNGQQTGTDNSPEFNSAISAHIVVADDNADMRGYVARLLRKQGYAVTAVRDGLAALAAVRQRRPDLVLTDIMMPGLDGIGLLSALREDRDTSTIPVILLSARAGEEERIQGLRHNADGYLTKPFGARDLLAHVGACLEISRLRNQEADREFRSLAETMPQMVWATRPDGWNIYHNQRWVEYTGLTVEESYGHAWISVLHPQDRPYAWEAWQRATQNNDSYSIECRIRRADGVYRWWLIRGVPLLNEQGRIQKWYGTCTDIQDLKEAETAIRESEARLHFALEISNTGAWEVDLETQAVYRSIEHARIFGYTDTESAWSTDNFLEHVLDADRPKVAALLREAFAGGGEKQFECRIRRTDGEIRWIMVAGRYRVTRTDGKSQVAVGVIQDITETKRIQEELKLHRDQLEILVASRTEELEKAKALADTANHAKSAFLANMSHEIRTPMNAVLGFCYLLEQRHLDAESLALVRKIHNAGHTLLSLINDILDFSKIEAGRLEIERAPFRLTELLDNLAAIMATAAHNKDLELVITPPADIDALVGDALRLQQILINLLSNAIKFTERGEVELRVSVESTDKQQCKLRFGVRDTGIGITSAQQQLIFSAFGQADSSISRRFGGTGLGLSISLQLVELMGGRLQVSSEVGQGSEFWFVLPLQRDQRVERRPTELARLELLIADDCASVREALAVVANSLGWLADTAASGEAALMQALTRLNGKRFYDAIVLDWKMPGLGGLNAAKAIRQALKDKRRDIDPPILLMVAAHLREDLLAQPGIAEVAKVISKPITASTLYSAVADSLHQAGPGGLLPAPTPIAAGKRRIPGVRVLVVDDSDINREVAKGVLEADGALVATACDGQDALEWLRAHPDAVDIVLMDLQMPRLDGYAATRFIREDKRWRELPIVALTAGAFQELRDAAQESGMSDFIAKPFNVAQMMETIQRWTGCVAEKTNSDASGASATIGSASASPPVPAAGAGEPELPAIDLPAARGLWGQLDVYRTYLDKFVAAYAQCGSAIADACGEGDLKAAAALAHKLSGLAGTLRLHQVAELACKLEMRLNAGEAGFKLAADLQTAIDRVCAAVAAWQQADHPGAVPEPVAAPLGDSLPTLFAGMLEALDRNDPDAAEIWLGRLRRHSNPIHLAELDALLADFDFRGAEAAVRSLMQRLNFSIPE</sequence>
<feature type="modified residue" description="4-aspartylphosphate" evidence="16">
    <location>
        <position position="1342"/>
    </location>
</feature>
<keyword evidence="14" id="KW-0472">Membrane</keyword>
<feature type="domain" description="HPt" evidence="21">
    <location>
        <begin position="1460"/>
        <end position="1551"/>
    </location>
</feature>
<dbReference type="SMART" id="SM00086">
    <property type="entry name" value="PAC"/>
    <property type="match status" value="2"/>
</dbReference>
<dbReference type="Pfam" id="PF01627">
    <property type="entry name" value="Hpt"/>
    <property type="match status" value="1"/>
</dbReference>
<dbReference type="Pfam" id="PF02518">
    <property type="entry name" value="HATPase_c"/>
    <property type="match status" value="2"/>
</dbReference>
<name>A0A177N5Q2_9GAMM</name>
<dbReference type="CDD" id="cd17574">
    <property type="entry name" value="REC_OmpR"/>
    <property type="match status" value="1"/>
</dbReference>
<dbReference type="FunFam" id="3.30.565.10:FF:000006">
    <property type="entry name" value="Sensor histidine kinase WalK"/>
    <property type="match status" value="1"/>
</dbReference>
<dbReference type="Pfam" id="PF08447">
    <property type="entry name" value="PAS_3"/>
    <property type="match status" value="2"/>
</dbReference>
<dbReference type="InterPro" id="IPR011006">
    <property type="entry name" value="CheY-like_superfamily"/>
</dbReference>
<feature type="domain" description="Histidine kinase" evidence="17">
    <location>
        <begin position="904"/>
        <end position="1124"/>
    </location>
</feature>
<evidence type="ECO:0000259" key="17">
    <source>
        <dbReference type="PROSITE" id="PS50109"/>
    </source>
</evidence>
<dbReference type="FunFam" id="3.30.450.20:FF:000099">
    <property type="entry name" value="Sensory box sensor histidine kinase"/>
    <property type="match status" value="1"/>
</dbReference>
<dbReference type="SUPFAM" id="SSF55874">
    <property type="entry name" value="ATPase domain of HSP90 chaperone/DNA topoisomerase II/histidine kinase"/>
    <property type="match status" value="2"/>
</dbReference>
<dbReference type="SUPFAM" id="SSF55785">
    <property type="entry name" value="PYP-like sensor domain (PAS domain)"/>
    <property type="match status" value="3"/>
</dbReference>
<dbReference type="InterPro" id="IPR036890">
    <property type="entry name" value="HATPase_C_sf"/>
</dbReference>
<dbReference type="InterPro" id="IPR036641">
    <property type="entry name" value="HPT_dom_sf"/>
</dbReference>
<dbReference type="GO" id="GO:0005524">
    <property type="term" value="F:ATP binding"/>
    <property type="evidence" value="ECO:0007669"/>
    <property type="project" value="UniProtKB-KW"/>
</dbReference>
<keyword evidence="7" id="KW-0808">Transferase</keyword>
<gene>
    <name evidence="22" type="ORF">A1507_02980</name>
</gene>
<evidence type="ECO:0000256" key="14">
    <source>
        <dbReference type="ARBA" id="ARBA00023136"/>
    </source>
</evidence>
<dbReference type="Pfam" id="PF08448">
    <property type="entry name" value="PAS_4"/>
    <property type="match status" value="1"/>
</dbReference>
<dbReference type="RefSeq" id="WP_064042013.1">
    <property type="nucleotide sequence ID" value="NZ_LUUJ01000110.1"/>
</dbReference>
<evidence type="ECO:0000256" key="3">
    <source>
        <dbReference type="ARBA" id="ARBA00012438"/>
    </source>
</evidence>
<dbReference type="FunFam" id="3.30.565.10:FF:000010">
    <property type="entry name" value="Sensor histidine kinase RcsC"/>
    <property type="match status" value="1"/>
</dbReference>
<feature type="domain" description="Response regulatory" evidence="18">
    <location>
        <begin position="1291"/>
        <end position="1409"/>
    </location>
</feature>
<evidence type="ECO:0000256" key="11">
    <source>
        <dbReference type="ARBA" id="ARBA00022840"/>
    </source>
</evidence>
<feature type="modified residue" description="Phosphohistidine" evidence="15">
    <location>
        <position position="1499"/>
    </location>
</feature>
<evidence type="ECO:0000256" key="1">
    <source>
        <dbReference type="ARBA" id="ARBA00000085"/>
    </source>
</evidence>
<feature type="modified residue" description="4-aspartylphosphate" evidence="16">
    <location>
        <position position="537"/>
    </location>
</feature>
<dbReference type="InterPro" id="IPR013655">
    <property type="entry name" value="PAS_fold_3"/>
</dbReference>
<organism evidence="22 23">
    <name type="scientific">Methylomonas koyamae</name>
    <dbReference type="NCBI Taxonomy" id="702114"/>
    <lineage>
        <taxon>Bacteria</taxon>
        <taxon>Pseudomonadati</taxon>
        <taxon>Pseudomonadota</taxon>
        <taxon>Gammaproteobacteria</taxon>
        <taxon>Methylococcales</taxon>
        <taxon>Methylococcaceae</taxon>
        <taxon>Methylomonas</taxon>
    </lineage>
</organism>
<dbReference type="InterPro" id="IPR001610">
    <property type="entry name" value="PAC"/>
</dbReference>
<dbReference type="SMART" id="SM00388">
    <property type="entry name" value="HisKA"/>
    <property type="match status" value="2"/>
</dbReference>
<keyword evidence="6 16" id="KW-0597">Phosphoprotein</keyword>
<dbReference type="CDD" id="cd00082">
    <property type="entry name" value="HisKA"/>
    <property type="match status" value="2"/>
</dbReference>
<feature type="domain" description="PAC" evidence="20">
    <location>
        <begin position="687"/>
        <end position="739"/>
    </location>
</feature>
<feature type="modified residue" description="4-aspartylphosphate" evidence="16">
    <location>
        <position position="1193"/>
    </location>
</feature>
<dbReference type="InterPro" id="IPR036097">
    <property type="entry name" value="HisK_dim/P_sf"/>
</dbReference>
<feature type="domain" description="PAC" evidence="20">
    <location>
        <begin position="815"/>
        <end position="868"/>
    </location>
</feature>
<keyword evidence="9" id="KW-0547">Nucleotide-binding</keyword>
<feature type="domain" description="Response regulatory" evidence="18">
    <location>
        <begin position="1139"/>
        <end position="1265"/>
    </location>
</feature>
<feature type="domain" description="PAS" evidence="19">
    <location>
        <begin position="614"/>
        <end position="684"/>
    </location>
</feature>
<evidence type="ECO:0000259" key="20">
    <source>
        <dbReference type="PROSITE" id="PS50113"/>
    </source>
</evidence>
<dbReference type="Gene3D" id="2.10.70.100">
    <property type="match status" value="1"/>
</dbReference>
<dbReference type="SUPFAM" id="SSF52172">
    <property type="entry name" value="CheY-like"/>
    <property type="match status" value="3"/>
</dbReference>
<evidence type="ECO:0000256" key="8">
    <source>
        <dbReference type="ARBA" id="ARBA00022692"/>
    </source>
</evidence>
<accession>A0A177N5Q2</accession>
<dbReference type="FunFam" id="1.10.287.130:FF:000004">
    <property type="entry name" value="Ethylene receptor 1"/>
    <property type="match status" value="1"/>
</dbReference>
<dbReference type="PRINTS" id="PR00344">
    <property type="entry name" value="BCTRLSENSOR"/>
</dbReference>
<dbReference type="InterPro" id="IPR005467">
    <property type="entry name" value="His_kinase_dom"/>
</dbReference>
<dbReference type="SUPFAM" id="SSF47384">
    <property type="entry name" value="Homodimeric domain of signal transducing histidine kinase"/>
    <property type="match status" value="2"/>
</dbReference>
<comment type="subcellular location">
    <subcellularLocation>
        <location evidence="2">Cell inner membrane</location>
        <topology evidence="2">Multi-pass membrane protein</topology>
    </subcellularLocation>
</comment>
<keyword evidence="13" id="KW-0902">Two-component regulatory system</keyword>
<feature type="domain" description="PAS" evidence="19">
    <location>
        <begin position="740"/>
        <end position="812"/>
    </location>
</feature>
<dbReference type="InterPro" id="IPR003594">
    <property type="entry name" value="HATPase_dom"/>
</dbReference>
<feature type="domain" description="Response regulatory" evidence="18">
    <location>
        <begin position="488"/>
        <end position="604"/>
    </location>
</feature>
<keyword evidence="12" id="KW-1133">Transmembrane helix</keyword>
<evidence type="ECO:0000256" key="10">
    <source>
        <dbReference type="ARBA" id="ARBA00022777"/>
    </source>
</evidence>
<dbReference type="EC" id="2.7.13.3" evidence="3"/>